<dbReference type="RefSeq" id="WP_210119403.1">
    <property type="nucleotide sequence ID" value="NZ_CP054142.1"/>
</dbReference>
<dbReference type="Proteomes" id="UP000671908">
    <property type="component" value="Chromosome"/>
</dbReference>
<keyword evidence="2" id="KW-1185">Reference proteome</keyword>
<name>A0A975IF97_9SPIR</name>
<proteinExistence type="predicted"/>
<dbReference type="KEGG" id="tpav:HRQ91_09960"/>
<dbReference type="AlphaFoldDB" id="A0A975IF97"/>
<evidence type="ECO:0000313" key="2">
    <source>
        <dbReference type="Proteomes" id="UP000671908"/>
    </source>
</evidence>
<evidence type="ECO:0000313" key="1">
    <source>
        <dbReference type="EMBL" id="QTQ14761.1"/>
    </source>
</evidence>
<gene>
    <name evidence="1" type="ORF">HRQ91_09960</name>
</gene>
<reference evidence="1 2" key="1">
    <citation type="journal article" date="2021" name="Microbiol. Resour. Announc.">
        <title>Complete Genome Sequences of Three Human Oral Treponema parvum Isolates.</title>
        <authorList>
            <person name="Zeng H."/>
            <person name="Watt R.M."/>
        </authorList>
    </citation>
    <scope>NUCLEOTIDE SEQUENCE [LARGE SCALE GENOMIC DNA]</scope>
    <source>
        <strain evidence="1 2">ATCC 700770</strain>
    </source>
</reference>
<accession>A0A975IF97</accession>
<organism evidence="1 2">
    <name type="scientific">Treponema parvum</name>
    <dbReference type="NCBI Taxonomy" id="138851"/>
    <lineage>
        <taxon>Bacteria</taxon>
        <taxon>Pseudomonadati</taxon>
        <taxon>Spirochaetota</taxon>
        <taxon>Spirochaetia</taxon>
        <taxon>Spirochaetales</taxon>
        <taxon>Treponemataceae</taxon>
        <taxon>Treponema</taxon>
    </lineage>
</organism>
<dbReference type="EMBL" id="CP054142">
    <property type="protein sequence ID" value="QTQ14761.1"/>
    <property type="molecule type" value="Genomic_DNA"/>
</dbReference>
<protein>
    <submittedName>
        <fullName evidence="1">Uncharacterized protein</fullName>
    </submittedName>
</protein>
<sequence>MQAGLCVAEFGEAKLALEIVRAGAIPIPPSASSDGGRSEAVFLKSGLANRNLEKIAKGEFFEIPNRFVDFVL</sequence>